<proteinExistence type="predicted"/>
<sequence length="218" mass="23150">MPWTEIDTARLPDGDVMTLRRNGEAFEIRVGLYELMSSRNPVSERAMAALVVSRLERPIGHALIGGLGLGYTVRALLDAAPLACITVAELVSKVVDWNRGPLAGLAGRPLDDARVSVFAGDVVEALHANPRGFDVILMDVDNGPEAVMFDGNRPLYAADGLALVLAALAPGGIACFWAADPSPGFERLLAGALATSERHDIAVEGRIGHTLYLVRQDG</sequence>
<dbReference type="Proteomes" id="UP001499951">
    <property type="component" value="Unassembled WGS sequence"/>
</dbReference>
<evidence type="ECO:0000313" key="2">
    <source>
        <dbReference type="EMBL" id="GAA0579463.1"/>
    </source>
</evidence>
<dbReference type="PANTHER" id="PTHR43317:SF3">
    <property type="entry name" value="BLR2883 PROTEIN"/>
    <property type="match status" value="1"/>
</dbReference>
<dbReference type="RefSeq" id="WP_166936911.1">
    <property type="nucleotide sequence ID" value="NZ_BAAADD010000008.1"/>
</dbReference>
<reference evidence="3" key="1">
    <citation type="journal article" date="2019" name="Int. J. Syst. Evol. Microbiol.">
        <title>The Global Catalogue of Microorganisms (GCM) 10K type strain sequencing project: providing services to taxonomists for standard genome sequencing and annotation.</title>
        <authorList>
            <consortium name="The Broad Institute Genomics Platform"/>
            <consortium name="The Broad Institute Genome Sequencing Center for Infectious Disease"/>
            <person name="Wu L."/>
            <person name="Ma J."/>
        </authorList>
    </citation>
    <scope>NUCLEOTIDE SEQUENCE [LARGE SCALE GENOMIC DNA]</scope>
    <source>
        <strain evidence="3">JCM 15089</strain>
    </source>
</reference>
<organism evidence="2 3">
    <name type="scientific">Rhizomicrobium electricum</name>
    <dbReference type="NCBI Taxonomy" id="480070"/>
    <lineage>
        <taxon>Bacteria</taxon>
        <taxon>Pseudomonadati</taxon>
        <taxon>Pseudomonadota</taxon>
        <taxon>Alphaproteobacteria</taxon>
        <taxon>Micropepsales</taxon>
        <taxon>Micropepsaceae</taxon>
        <taxon>Rhizomicrobium</taxon>
    </lineage>
</organism>
<dbReference type="Gene3D" id="3.40.50.150">
    <property type="entry name" value="Vaccinia Virus protein VP39"/>
    <property type="match status" value="1"/>
</dbReference>
<dbReference type="PANTHER" id="PTHR43317">
    <property type="entry name" value="THERMOSPERMINE SYNTHASE ACAULIS5"/>
    <property type="match status" value="1"/>
</dbReference>
<gene>
    <name evidence="2" type="ORF">GCM10008942_30450</name>
</gene>
<accession>A0ABP3Q3S4</accession>
<name>A0ABP3Q3S4_9PROT</name>
<dbReference type="SUPFAM" id="SSF53335">
    <property type="entry name" value="S-adenosyl-L-methionine-dependent methyltransferases"/>
    <property type="match status" value="1"/>
</dbReference>
<keyword evidence="3" id="KW-1185">Reference proteome</keyword>
<dbReference type="InterPro" id="IPR029063">
    <property type="entry name" value="SAM-dependent_MTases_sf"/>
</dbReference>
<protein>
    <submittedName>
        <fullName evidence="2">Spermidine synthase</fullName>
    </submittedName>
</protein>
<evidence type="ECO:0000313" key="3">
    <source>
        <dbReference type="Proteomes" id="UP001499951"/>
    </source>
</evidence>
<evidence type="ECO:0000256" key="1">
    <source>
        <dbReference type="ARBA" id="ARBA00023115"/>
    </source>
</evidence>
<comment type="caution">
    <text evidence="2">The sequence shown here is derived from an EMBL/GenBank/DDBJ whole genome shotgun (WGS) entry which is preliminary data.</text>
</comment>
<dbReference type="Pfam" id="PF01564">
    <property type="entry name" value="Spermine_synth"/>
    <property type="match status" value="1"/>
</dbReference>
<keyword evidence="1" id="KW-0620">Polyamine biosynthesis</keyword>
<dbReference type="EMBL" id="BAAADD010000008">
    <property type="protein sequence ID" value="GAA0579463.1"/>
    <property type="molecule type" value="Genomic_DNA"/>
</dbReference>